<evidence type="ECO:0000256" key="5">
    <source>
        <dbReference type="ARBA" id="ARBA00023235"/>
    </source>
</evidence>
<dbReference type="InterPro" id="IPR005843">
    <property type="entry name" value="A-D-PHexomutase_C"/>
</dbReference>
<comment type="similarity">
    <text evidence="1 6">Belongs to the phosphohexose mutase family.</text>
</comment>
<dbReference type="Pfam" id="PF00408">
    <property type="entry name" value="PGM_PMM_IV"/>
    <property type="match status" value="1"/>
</dbReference>
<gene>
    <name evidence="6 11" type="primary">glmM</name>
    <name evidence="11" type="ORF">Lsha_1857</name>
</gene>
<organism evidence="11 12">
    <name type="scientific">Legionella shakespearei DSM 23087</name>
    <dbReference type="NCBI Taxonomy" id="1122169"/>
    <lineage>
        <taxon>Bacteria</taxon>
        <taxon>Pseudomonadati</taxon>
        <taxon>Pseudomonadota</taxon>
        <taxon>Gammaproteobacteria</taxon>
        <taxon>Legionellales</taxon>
        <taxon>Legionellaceae</taxon>
        <taxon>Legionella</taxon>
    </lineage>
</organism>
<evidence type="ECO:0000313" key="12">
    <source>
        <dbReference type="Proteomes" id="UP000054600"/>
    </source>
</evidence>
<dbReference type="PANTHER" id="PTHR42946">
    <property type="entry name" value="PHOSPHOHEXOSE MUTASE"/>
    <property type="match status" value="1"/>
</dbReference>
<dbReference type="InterPro" id="IPR005841">
    <property type="entry name" value="Alpha-D-phosphohexomutase_SF"/>
</dbReference>
<dbReference type="Gene3D" id="3.30.310.50">
    <property type="entry name" value="Alpha-D-phosphohexomutase, C-terminal domain"/>
    <property type="match status" value="1"/>
</dbReference>
<comment type="function">
    <text evidence="6">Catalyzes the conversion of glucosamine-6-phosphate to glucosamine-1-phosphate.</text>
</comment>
<dbReference type="GO" id="GO:0009252">
    <property type="term" value="P:peptidoglycan biosynthetic process"/>
    <property type="evidence" value="ECO:0007669"/>
    <property type="project" value="UniProtKB-ARBA"/>
</dbReference>
<evidence type="ECO:0000259" key="7">
    <source>
        <dbReference type="Pfam" id="PF00408"/>
    </source>
</evidence>
<dbReference type="FunFam" id="3.30.310.50:FF:000001">
    <property type="entry name" value="Phosphoglucosamine mutase"/>
    <property type="match status" value="1"/>
</dbReference>
<dbReference type="HAMAP" id="MF_01554_B">
    <property type="entry name" value="GlmM_B"/>
    <property type="match status" value="1"/>
</dbReference>
<feature type="domain" description="Alpha-D-phosphohexomutase alpha/beta/alpha" evidence="9">
    <location>
        <begin position="157"/>
        <end position="254"/>
    </location>
</feature>
<keyword evidence="5 6" id="KW-0413">Isomerase</keyword>
<dbReference type="PRINTS" id="PR00509">
    <property type="entry name" value="PGMPMM"/>
</dbReference>
<proteinExistence type="inferred from homology"/>
<feature type="domain" description="Alpha-D-phosphohexomutase alpha/beta/alpha" evidence="10">
    <location>
        <begin position="258"/>
        <end position="364"/>
    </location>
</feature>
<dbReference type="NCBIfam" id="TIGR01455">
    <property type="entry name" value="glmM"/>
    <property type="match status" value="1"/>
</dbReference>
<evidence type="ECO:0000259" key="10">
    <source>
        <dbReference type="Pfam" id="PF02880"/>
    </source>
</evidence>
<dbReference type="GO" id="GO:0005829">
    <property type="term" value="C:cytosol"/>
    <property type="evidence" value="ECO:0007669"/>
    <property type="project" value="TreeGrafter"/>
</dbReference>
<dbReference type="Proteomes" id="UP000054600">
    <property type="component" value="Unassembled WGS sequence"/>
</dbReference>
<dbReference type="GO" id="GO:0000287">
    <property type="term" value="F:magnesium ion binding"/>
    <property type="evidence" value="ECO:0007669"/>
    <property type="project" value="UniProtKB-UniRule"/>
</dbReference>
<comment type="cofactor">
    <cofactor evidence="6">
        <name>Mg(2+)</name>
        <dbReference type="ChEBI" id="CHEBI:18420"/>
    </cofactor>
    <text evidence="6">Binds 1 Mg(2+) ion per subunit.</text>
</comment>
<comment type="catalytic activity">
    <reaction evidence="6">
        <text>alpha-D-glucosamine 1-phosphate = D-glucosamine 6-phosphate</text>
        <dbReference type="Rhea" id="RHEA:23424"/>
        <dbReference type="ChEBI" id="CHEBI:58516"/>
        <dbReference type="ChEBI" id="CHEBI:58725"/>
        <dbReference type="EC" id="5.4.2.10"/>
    </reaction>
</comment>
<evidence type="ECO:0000256" key="4">
    <source>
        <dbReference type="ARBA" id="ARBA00022842"/>
    </source>
</evidence>
<evidence type="ECO:0000313" key="11">
    <source>
        <dbReference type="EMBL" id="KTD59161.1"/>
    </source>
</evidence>
<dbReference type="Gene3D" id="3.40.120.10">
    <property type="entry name" value="Alpha-D-Glucose-1,6-Bisphosphate, subunit A, domain 3"/>
    <property type="match status" value="3"/>
</dbReference>
<feature type="binding site" evidence="6">
    <location>
        <position position="243"/>
    </location>
    <ligand>
        <name>Mg(2+)</name>
        <dbReference type="ChEBI" id="CHEBI:18420"/>
    </ligand>
</feature>
<evidence type="ECO:0000256" key="2">
    <source>
        <dbReference type="ARBA" id="ARBA00022553"/>
    </source>
</evidence>
<dbReference type="NCBIfam" id="NF008139">
    <property type="entry name" value="PRK10887.1"/>
    <property type="match status" value="1"/>
</dbReference>
<dbReference type="FunFam" id="3.40.120.10:FF:000001">
    <property type="entry name" value="Phosphoglucosamine mutase"/>
    <property type="match status" value="1"/>
</dbReference>
<evidence type="ECO:0000256" key="1">
    <source>
        <dbReference type="ARBA" id="ARBA00010231"/>
    </source>
</evidence>
<accession>A0A0W0YQM1</accession>
<dbReference type="RefSeq" id="WP_018578606.1">
    <property type="nucleotide sequence ID" value="NZ_KB892436.1"/>
</dbReference>
<feature type="modified residue" description="Phosphoserine" evidence="6">
    <location>
        <position position="102"/>
    </location>
</feature>
<dbReference type="InterPro" id="IPR050060">
    <property type="entry name" value="Phosphoglucosamine_mutase"/>
</dbReference>
<dbReference type="STRING" id="1122169.Lsha_1857"/>
<keyword evidence="12" id="KW-1185">Reference proteome</keyword>
<evidence type="ECO:0000256" key="6">
    <source>
        <dbReference type="HAMAP-Rule" id="MF_01554"/>
    </source>
</evidence>
<dbReference type="GO" id="GO:0008966">
    <property type="term" value="F:phosphoglucosamine mutase activity"/>
    <property type="evidence" value="ECO:0007669"/>
    <property type="project" value="UniProtKB-UniRule"/>
</dbReference>
<dbReference type="SUPFAM" id="SSF53738">
    <property type="entry name" value="Phosphoglucomutase, first 3 domains"/>
    <property type="match status" value="3"/>
</dbReference>
<dbReference type="AlphaFoldDB" id="A0A0W0YQM1"/>
<sequence>MSQRKYFGTDGIRGHVGLSSINPEFVLKLGWAVGQVLANGHRKKVVIGKDTRVSGYMLESALEAGLSAAGVDVALLGPMPTPGIAYLTQTLRANAGIVISASHNLFEDNGIKFFSADGGKLPDSVEMDIEAALEKQLKTVASVKLGKATRISDAAGRYIEFCKSTIPSMTRLSGLKIVVDCANGATYHIAPNVFSELGAQVISIGDKPDGFNINQDCGSTAPELLRKKVVSHNADIGIGLDGDGDRVVLIDARGNIVDGDQILYIIAKDRHQRGLLHGGVAGTLMSNYGLELALADLGIPFLRSKVGDRYVLESLREKDWRIGGETSGHIVCLDKTTTGDGIVAALQVLSIMVKQDKTLEQLTQGITLLPQALVNLKTDHAGLLASNPQVLHAVTNLEKSLKGEGRVLLRPSGTEPLLRVMVEGSNEASVRQYAQKLCDDISLIDARLNDTKEPV</sequence>
<dbReference type="Pfam" id="PF02880">
    <property type="entry name" value="PGM_PMM_III"/>
    <property type="match status" value="1"/>
</dbReference>
<evidence type="ECO:0000259" key="9">
    <source>
        <dbReference type="Pfam" id="PF02879"/>
    </source>
</evidence>
<dbReference type="InterPro" id="IPR005845">
    <property type="entry name" value="A-D-PHexomutase_a/b/a-II"/>
</dbReference>
<dbReference type="InterPro" id="IPR036900">
    <property type="entry name" value="A-D-PHexomutase_C_sf"/>
</dbReference>
<keyword evidence="3 6" id="KW-0479">Metal-binding</keyword>
<dbReference type="Pfam" id="PF02878">
    <property type="entry name" value="PGM_PMM_I"/>
    <property type="match status" value="1"/>
</dbReference>
<dbReference type="CDD" id="cd05802">
    <property type="entry name" value="GlmM"/>
    <property type="match status" value="1"/>
</dbReference>
<comment type="caution">
    <text evidence="11">The sequence shown here is derived from an EMBL/GenBank/DDBJ whole genome shotgun (WGS) entry which is preliminary data.</text>
</comment>
<protein>
    <recommendedName>
        <fullName evidence="6">Phosphoglucosamine mutase</fullName>
        <ecNumber evidence="6">5.4.2.10</ecNumber>
    </recommendedName>
</protein>
<feature type="domain" description="Alpha-D-phosphohexomutase alpha/beta/alpha" evidence="8">
    <location>
        <begin position="4"/>
        <end position="136"/>
    </location>
</feature>
<dbReference type="InterPro" id="IPR005846">
    <property type="entry name" value="A-D-PHexomutase_a/b/a-III"/>
</dbReference>
<dbReference type="SUPFAM" id="SSF55957">
    <property type="entry name" value="Phosphoglucomutase, C-terminal domain"/>
    <property type="match status" value="1"/>
</dbReference>
<dbReference type="EMBL" id="LNYW01000049">
    <property type="protein sequence ID" value="KTD59161.1"/>
    <property type="molecule type" value="Genomic_DNA"/>
</dbReference>
<dbReference type="GO" id="GO:0004615">
    <property type="term" value="F:phosphomannomutase activity"/>
    <property type="evidence" value="ECO:0007669"/>
    <property type="project" value="TreeGrafter"/>
</dbReference>
<feature type="domain" description="Alpha-D-phosphohexomutase C-terminal" evidence="7">
    <location>
        <begin position="373"/>
        <end position="438"/>
    </location>
</feature>
<dbReference type="InterPro" id="IPR006352">
    <property type="entry name" value="GlmM_bact"/>
</dbReference>
<dbReference type="PANTHER" id="PTHR42946:SF1">
    <property type="entry name" value="PHOSPHOGLUCOMUTASE (ALPHA-D-GLUCOSE-1,6-BISPHOSPHATE-DEPENDENT)"/>
    <property type="match status" value="1"/>
</dbReference>
<keyword evidence="4 6" id="KW-0460">Magnesium</keyword>
<dbReference type="PATRIC" id="fig|1122169.6.peg.2131"/>
<feature type="binding site" description="via phosphate group" evidence="6">
    <location>
        <position position="102"/>
    </location>
    <ligand>
        <name>Mg(2+)</name>
        <dbReference type="ChEBI" id="CHEBI:18420"/>
    </ligand>
</feature>
<dbReference type="EC" id="5.4.2.10" evidence="6"/>
<evidence type="ECO:0000259" key="8">
    <source>
        <dbReference type="Pfam" id="PF02878"/>
    </source>
</evidence>
<dbReference type="GO" id="GO:0005975">
    <property type="term" value="P:carbohydrate metabolic process"/>
    <property type="evidence" value="ECO:0007669"/>
    <property type="project" value="InterPro"/>
</dbReference>
<evidence type="ECO:0000256" key="3">
    <source>
        <dbReference type="ARBA" id="ARBA00022723"/>
    </source>
</evidence>
<dbReference type="GO" id="GO:0006048">
    <property type="term" value="P:UDP-N-acetylglucosamine biosynthetic process"/>
    <property type="evidence" value="ECO:0007669"/>
    <property type="project" value="TreeGrafter"/>
</dbReference>
<name>A0A0W0YQM1_9GAMM</name>
<feature type="active site" description="Phosphoserine intermediate" evidence="6">
    <location>
        <position position="102"/>
    </location>
</feature>
<comment type="PTM">
    <text evidence="6">Activated by phosphorylation.</text>
</comment>
<dbReference type="InterPro" id="IPR016055">
    <property type="entry name" value="A-D-PHexomutase_a/b/a-I/II/III"/>
</dbReference>
<keyword evidence="2 6" id="KW-0597">Phosphoprotein</keyword>
<dbReference type="eggNOG" id="COG1109">
    <property type="taxonomic scope" value="Bacteria"/>
</dbReference>
<dbReference type="FunFam" id="3.40.120.10:FF:000003">
    <property type="entry name" value="Phosphoglucosamine mutase"/>
    <property type="match status" value="1"/>
</dbReference>
<feature type="binding site" evidence="6">
    <location>
        <position position="245"/>
    </location>
    <ligand>
        <name>Mg(2+)</name>
        <dbReference type="ChEBI" id="CHEBI:18420"/>
    </ligand>
</feature>
<reference evidence="11 12" key="1">
    <citation type="submission" date="2015-11" db="EMBL/GenBank/DDBJ databases">
        <title>Genomic analysis of 38 Legionella species identifies large and diverse effector repertoires.</title>
        <authorList>
            <person name="Burstein D."/>
            <person name="Amaro F."/>
            <person name="Zusman T."/>
            <person name="Lifshitz Z."/>
            <person name="Cohen O."/>
            <person name="Gilbert J.A."/>
            <person name="Pupko T."/>
            <person name="Shuman H.A."/>
            <person name="Segal G."/>
        </authorList>
    </citation>
    <scope>NUCLEOTIDE SEQUENCE [LARGE SCALE GENOMIC DNA]</scope>
    <source>
        <strain evidence="11 12">ATCC 49655</strain>
    </source>
</reference>
<dbReference type="InterPro" id="IPR005844">
    <property type="entry name" value="A-D-PHexomutase_a/b/a-I"/>
</dbReference>
<feature type="binding site" evidence="6">
    <location>
        <position position="241"/>
    </location>
    <ligand>
        <name>Mg(2+)</name>
        <dbReference type="ChEBI" id="CHEBI:18420"/>
    </ligand>
</feature>
<dbReference type="OrthoDB" id="9803322at2"/>
<dbReference type="Pfam" id="PF02879">
    <property type="entry name" value="PGM_PMM_II"/>
    <property type="match status" value="1"/>
</dbReference>